<dbReference type="Proteomes" id="UP000092498">
    <property type="component" value="Chromosome"/>
</dbReference>
<dbReference type="InterPro" id="IPR036928">
    <property type="entry name" value="AS_sf"/>
</dbReference>
<proteinExistence type="inferred from homology"/>
<dbReference type="SUPFAM" id="SSF75304">
    <property type="entry name" value="Amidase signature (AS) enzymes"/>
    <property type="match status" value="1"/>
</dbReference>
<dbReference type="RefSeq" id="WP_066768192.1">
    <property type="nucleotide sequence ID" value="NZ_CP013244.1"/>
</dbReference>
<dbReference type="InParanoid" id="A0A1B1AF90"/>
<organism evidence="3 4">
    <name type="scientific">Candidatus Viadribacter manganicus</name>
    <dbReference type="NCBI Taxonomy" id="1759059"/>
    <lineage>
        <taxon>Bacteria</taxon>
        <taxon>Pseudomonadati</taxon>
        <taxon>Pseudomonadota</taxon>
        <taxon>Alphaproteobacteria</taxon>
        <taxon>Hyphomonadales</taxon>
        <taxon>Hyphomonadaceae</taxon>
        <taxon>Candidatus Viadribacter</taxon>
    </lineage>
</organism>
<dbReference type="PANTHER" id="PTHR11895:SF7">
    <property type="entry name" value="GLUTAMYL-TRNA(GLN) AMIDOTRANSFERASE SUBUNIT A, MITOCHONDRIAL"/>
    <property type="match status" value="1"/>
</dbReference>
<dbReference type="Pfam" id="PF01425">
    <property type="entry name" value="Amidase"/>
    <property type="match status" value="1"/>
</dbReference>
<protein>
    <submittedName>
        <fullName evidence="3">6-aminohexanoate hydrolase</fullName>
    </submittedName>
</protein>
<gene>
    <name evidence="3" type="ORF">ATE48_04415</name>
</gene>
<dbReference type="OrthoDB" id="9777859at2"/>
<dbReference type="PANTHER" id="PTHR11895">
    <property type="entry name" value="TRANSAMIDASE"/>
    <property type="match status" value="1"/>
</dbReference>
<dbReference type="InterPro" id="IPR000120">
    <property type="entry name" value="Amidase"/>
</dbReference>
<keyword evidence="3" id="KW-0378">Hydrolase</keyword>
<accession>A0A1B1AF90</accession>
<dbReference type="KEGG" id="cbot:ATE48_04415"/>
<evidence type="ECO:0000256" key="1">
    <source>
        <dbReference type="ARBA" id="ARBA00009199"/>
    </source>
</evidence>
<dbReference type="InterPro" id="IPR023631">
    <property type="entry name" value="Amidase_dom"/>
</dbReference>
<reference evidence="3 4" key="1">
    <citation type="submission" date="2015-11" db="EMBL/GenBank/DDBJ databases">
        <title>Whole-Genome Sequence of Candidatus Oderbacter manganicum from the National Park Lower Oder Valley, Germany.</title>
        <authorList>
            <person name="Braun B."/>
            <person name="Liere K."/>
            <person name="Szewzyk U."/>
        </authorList>
    </citation>
    <scope>NUCLEOTIDE SEQUENCE [LARGE SCALE GENOMIC DNA]</scope>
    <source>
        <strain evidence="3 4">OTSz_A_272</strain>
    </source>
</reference>
<keyword evidence="4" id="KW-1185">Reference proteome</keyword>
<dbReference type="AlphaFoldDB" id="A0A1B1AF90"/>
<sequence length="474" mass="51620">MRDFADYDGLGLAELVRNRDVTPGELLEAAIERIERHNPKLNAVVHTAYDEARAIAAGALPDGPFKGVPFLIKDLGVRVKNWPRTSASRFAQVAADTEDSELTKRYRASGVVLAGKTNTPEFGIPGVTTSALLGPCRNPWNPDHISGGSSGGAASAVAAGIVPLAHASDGLGSIRIPAACCGLVGLKVTRDRNPNGQHDTDRAIGFSVDHVVSRSVRDSAAMLDATGYPEPASPFAYPAKERPYLEEVTRAPGKLKIAFSSETPSGKPIDPEIRAALEQTAETLGGLGHDVHEEGLGIDYRQLYRAQGFVSAANFSASIKRWIEVKGREPGDDELEGLARRGYEAGKKLTAQDAGWGWQQLRIMNRQILQKFETWDVWLTPVLGTNVPRVDFLDTLMDDLKEFDRRQAQTFGFTPPFNMTGQPSMSLPLHHSASGLPIGMMFTARYADEATLFRLAGQLEKEMPWGQRKPPIWN</sequence>
<feature type="domain" description="Amidase" evidence="2">
    <location>
        <begin position="25"/>
        <end position="452"/>
    </location>
</feature>
<dbReference type="Gene3D" id="3.90.1300.10">
    <property type="entry name" value="Amidase signature (AS) domain"/>
    <property type="match status" value="1"/>
</dbReference>
<dbReference type="EMBL" id="CP013244">
    <property type="protein sequence ID" value="ANP45214.1"/>
    <property type="molecule type" value="Genomic_DNA"/>
</dbReference>
<evidence type="ECO:0000313" key="3">
    <source>
        <dbReference type="EMBL" id="ANP45214.1"/>
    </source>
</evidence>
<name>A0A1B1AF90_9PROT</name>
<evidence type="ECO:0000313" key="4">
    <source>
        <dbReference type="Proteomes" id="UP000092498"/>
    </source>
</evidence>
<evidence type="ECO:0000259" key="2">
    <source>
        <dbReference type="Pfam" id="PF01425"/>
    </source>
</evidence>
<dbReference type="STRING" id="1759059.ATE48_04415"/>
<comment type="similarity">
    <text evidence="1">Belongs to the amidase family.</text>
</comment>
<dbReference type="GO" id="GO:0016787">
    <property type="term" value="F:hydrolase activity"/>
    <property type="evidence" value="ECO:0007669"/>
    <property type="project" value="UniProtKB-KW"/>
</dbReference>